<protein>
    <recommendedName>
        <fullName evidence="6">Transposase</fullName>
    </recommendedName>
</protein>
<dbReference type="InterPro" id="IPR038717">
    <property type="entry name" value="Tc1-like_DDE_dom"/>
</dbReference>
<feature type="domain" description="Sleeping Beauty transposase HTH" evidence="3">
    <location>
        <begin position="3"/>
        <end position="47"/>
    </location>
</feature>
<dbReference type="Gene3D" id="3.30.420.10">
    <property type="entry name" value="Ribonuclease H-like superfamily/Ribonuclease H"/>
    <property type="match status" value="1"/>
</dbReference>
<evidence type="ECO:0008006" key="6">
    <source>
        <dbReference type="Google" id="ProtNLM"/>
    </source>
</evidence>
<dbReference type="GO" id="GO:0015074">
    <property type="term" value="P:DNA integration"/>
    <property type="evidence" value="ECO:0007669"/>
    <property type="project" value="InterPro"/>
</dbReference>
<feature type="domain" description="Tc1-like transposase DDE" evidence="2">
    <location>
        <begin position="143"/>
        <end position="294"/>
    </location>
</feature>
<keyword evidence="5" id="KW-1185">Reference proteome</keyword>
<name>A0AAE0RGZ8_9TELE</name>
<dbReference type="InterPro" id="IPR002492">
    <property type="entry name" value="Transposase_Tc1-like"/>
</dbReference>
<dbReference type="Pfam" id="PF01498">
    <property type="entry name" value="HTH_Tnp_Tc3_2"/>
    <property type="match status" value="1"/>
</dbReference>
<sequence length="334" mass="38315">MQKQMRKKVIEIYQSGKSYKAISKALGLLRTTVRAIIYKWPKHGTVENLPRSGRPTKMTPRVQRQLIQEVTKDPTTTSKELQASLASVKVSVHDCTIRKRLDKNGLHGRVPRRKPLLSKKNIKARLSFARKHLDDPQDFWENTLWTDETKIELFGRSVSHYVWRKSNTAFQKKNIIPTVKYGGGSVMVWGCFAASGPGRLAVINGTMNSAVYRKILKENVRPSVCDLKLKRTWVLQQDNDPKHTSKSTSEWLKKNKMKTLEWPSQSPDLNPIEMLWHDLKKVVHARKPSNVAELQQFCKDEWAKIPPQHCNRLIASYRKRLIAVVAAKGGPTSY</sequence>
<accession>A0AAE0RGZ8</accession>
<dbReference type="PANTHER" id="PTHR23022">
    <property type="entry name" value="TRANSPOSABLE ELEMENT-RELATED"/>
    <property type="match status" value="1"/>
</dbReference>
<dbReference type="InterPro" id="IPR009057">
    <property type="entry name" value="Homeodomain-like_sf"/>
</dbReference>
<evidence type="ECO:0000259" key="3">
    <source>
        <dbReference type="Pfam" id="PF25787"/>
    </source>
</evidence>
<dbReference type="GO" id="GO:0006313">
    <property type="term" value="P:DNA transposition"/>
    <property type="evidence" value="ECO:0007669"/>
    <property type="project" value="InterPro"/>
</dbReference>
<evidence type="ECO:0000259" key="2">
    <source>
        <dbReference type="Pfam" id="PF13358"/>
    </source>
</evidence>
<dbReference type="AlphaFoldDB" id="A0AAE0RGZ8"/>
<dbReference type="InterPro" id="IPR052338">
    <property type="entry name" value="Transposase_5"/>
</dbReference>
<evidence type="ECO:0000313" key="5">
    <source>
        <dbReference type="Proteomes" id="UP001274896"/>
    </source>
</evidence>
<dbReference type="InterPro" id="IPR036397">
    <property type="entry name" value="RNaseH_sf"/>
</dbReference>
<reference evidence="4" key="1">
    <citation type="submission" date="2023-06" db="EMBL/GenBank/DDBJ databases">
        <title>Male Hemibagrus guttatus genome.</title>
        <authorList>
            <person name="Bian C."/>
        </authorList>
    </citation>
    <scope>NUCLEOTIDE SEQUENCE</scope>
    <source>
        <strain evidence="4">Male_cb2023</strain>
        <tissue evidence="4">Muscle</tissue>
    </source>
</reference>
<proteinExistence type="predicted"/>
<organism evidence="4 5">
    <name type="scientific">Hemibagrus guttatus</name>
    <dbReference type="NCBI Taxonomy" id="175788"/>
    <lineage>
        <taxon>Eukaryota</taxon>
        <taxon>Metazoa</taxon>
        <taxon>Chordata</taxon>
        <taxon>Craniata</taxon>
        <taxon>Vertebrata</taxon>
        <taxon>Euteleostomi</taxon>
        <taxon>Actinopterygii</taxon>
        <taxon>Neopterygii</taxon>
        <taxon>Teleostei</taxon>
        <taxon>Ostariophysi</taxon>
        <taxon>Siluriformes</taxon>
        <taxon>Bagridae</taxon>
        <taxon>Hemibagrus</taxon>
    </lineage>
</organism>
<dbReference type="NCBIfam" id="NF033545">
    <property type="entry name" value="transpos_IS630"/>
    <property type="match status" value="1"/>
</dbReference>
<feature type="domain" description="Transposase Tc1-like" evidence="1">
    <location>
        <begin position="63"/>
        <end position="134"/>
    </location>
</feature>
<evidence type="ECO:0000259" key="1">
    <source>
        <dbReference type="Pfam" id="PF01498"/>
    </source>
</evidence>
<dbReference type="InterPro" id="IPR057667">
    <property type="entry name" value="HTH_SB"/>
</dbReference>
<comment type="caution">
    <text evidence="4">The sequence shown here is derived from an EMBL/GenBank/DDBJ whole genome shotgun (WGS) entry which is preliminary data.</text>
</comment>
<dbReference type="Pfam" id="PF25787">
    <property type="entry name" value="HTH_SB"/>
    <property type="match status" value="1"/>
</dbReference>
<dbReference type="InterPro" id="IPR047655">
    <property type="entry name" value="Transpos_IS630-like"/>
</dbReference>
<dbReference type="GO" id="GO:0003677">
    <property type="term" value="F:DNA binding"/>
    <property type="evidence" value="ECO:0007669"/>
    <property type="project" value="InterPro"/>
</dbReference>
<dbReference type="Pfam" id="PF13358">
    <property type="entry name" value="DDE_3"/>
    <property type="match status" value="1"/>
</dbReference>
<dbReference type="EMBL" id="JAUCMX010000002">
    <property type="protein sequence ID" value="KAK3553883.1"/>
    <property type="molecule type" value="Genomic_DNA"/>
</dbReference>
<dbReference type="PANTHER" id="PTHR23022:SF135">
    <property type="entry name" value="SI:DKEY-77F5.3"/>
    <property type="match status" value="1"/>
</dbReference>
<dbReference type="InterPro" id="IPR036388">
    <property type="entry name" value="WH-like_DNA-bd_sf"/>
</dbReference>
<evidence type="ECO:0000313" key="4">
    <source>
        <dbReference type="EMBL" id="KAK3553883.1"/>
    </source>
</evidence>
<dbReference type="Gene3D" id="1.10.10.10">
    <property type="entry name" value="Winged helix-like DNA-binding domain superfamily/Winged helix DNA-binding domain"/>
    <property type="match status" value="1"/>
</dbReference>
<dbReference type="Proteomes" id="UP001274896">
    <property type="component" value="Unassembled WGS sequence"/>
</dbReference>
<dbReference type="SUPFAM" id="SSF46689">
    <property type="entry name" value="Homeodomain-like"/>
    <property type="match status" value="1"/>
</dbReference>
<gene>
    <name evidence="4" type="ORF">QTP70_012715</name>
</gene>